<evidence type="ECO:0000256" key="2">
    <source>
        <dbReference type="ARBA" id="ARBA00022900"/>
    </source>
</evidence>
<dbReference type="GO" id="GO:0005615">
    <property type="term" value="C:extracellular space"/>
    <property type="evidence" value="ECO:0007669"/>
    <property type="project" value="InterPro"/>
</dbReference>
<keyword evidence="7" id="KW-1185">Reference proteome</keyword>
<feature type="non-terminal residue" evidence="6">
    <location>
        <position position="228"/>
    </location>
</feature>
<keyword evidence="2" id="KW-0722">Serine protease inhibitor</keyword>
<dbReference type="InterPro" id="IPR000215">
    <property type="entry name" value="Serpin_fam"/>
</dbReference>
<feature type="signal peptide" evidence="4">
    <location>
        <begin position="1"/>
        <end position="21"/>
    </location>
</feature>
<reference evidence="6 7" key="1">
    <citation type="journal article" date="2024" name="BMC Genomics">
        <title>Genome assembly of redclaw crayfish (Cherax quadricarinatus) provides insights into its immune adaptation and hypoxia tolerance.</title>
        <authorList>
            <person name="Liu Z."/>
            <person name="Zheng J."/>
            <person name="Li H."/>
            <person name="Fang K."/>
            <person name="Wang S."/>
            <person name="He J."/>
            <person name="Zhou D."/>
            <person name="Weng S."/>
            <person name="Chi M."/>
            <person name="Gu Z."/>
            <person name="He J."/>
            <person name="Li F."/>
            <person name="Wang M."/>
        </authorList>
    </citation>
    <scope>NUCLEOTIDE SEQUENCE [LARGE SCALE GENOMIC DNA]</scope>
    <source>
        <strain evidence="6">ZL_2023a</strain>
    </source>
</reference>
<feature type="non-terminal residue" evidence="6">
    <location>
        <position position="1"/>
    </location>
</feature>
<dbReference type="Proteomes" id="UP001445076">
    <property type="component" value="Unassembled WGS sequence"/>
</dbReference>
<feature type="chain" id="PRO_5043754742" description="Serpin domain-containing protein" evidence="4">
    <location>
        <begin position="22"/>
        <end position="228"/>
    </location>
</feature>
<dbReference type="InterPro" id="IPR023796">
    <property type="entry name" value="Serpin_dom"/>
</dbReference>
<dbReference type="PANTHER" id="PTHR11461">
    <property type="entry name" value="SERINE PROTEASE INHIBITOR, SERPIN"/>
    <property type="match status" value="1"/>
</dbReference>
<keyword evidence="1" id="KW-0646">Protease inhibitor</keyword>
<evidence type="ECO:0000256" key="4">
    <source>
        <dbReference type="SAM" id="SignalP"/>
    </source>
</evidence>
<evidence type="ECO:0000313" key="7">
    <source>
        <dbReference type="Proteomes" id="UP001445076"/>
    </source>
</evidence>
<feature type="domain" description="Serpin" evidence="5">
    <location>
        <begin position="46"/>
        <end position="228"/>
    </location>
</feature>
<organism evidence="6 7">
    <name type="scientific">Cherax quadricarinatus</name>
    <name type="common">Australian red claw crayfish</name>
    <dbReference type="NCBI Taxonomy" id="27406"/>
    <lineage>
        <taxon>Eukaryota</taxon>
        <taxon>Metazoa</taxon>
        <taxon>Ecdysozoa</taxon>
        <taxon>Arthropoda</taxon>
        <taxon>Crustacea</taxon>
        <taxon>Multicrustacea</taxon>
        <taxon>Malacostraca</taxon>
        <taxon>Eumalacostraca</taxon>
        <taxon>Eucarida</taxon>
        <taxon>Decapoda</taxon>
        <taxon>Pleocyemata</taxon>
        <taxon>Astacidea</taxon>
        <taxon>Parastacoidea</taxon>
        <taxon>Parastacidae</taxon>
        <taxon>Cherax</taxon>
    </lineage>
</organism>
<dbReference type="SMART" id="SM00093">
    <property type="entry name" value="SERPIN"/>
    <property type="match status" value="1"/>
</dbReference>
<comment type="caution">
    <text evidence="6">The sequence shown here is derived from an EMBL/GenBank/DDBJ whole genome shotgun (WGS) entry which is preliminary data.</text>
</comment>
<dbReference type="PANTHER" id="PTHR11461:SF278">
    <property type="entry name" value="SERINE PROTEASE INHIBITOR 88EA"/>
    <property type="match status" value="1"/>
</dbReference>
<proteinExistence type="inferred from homology"/>
<name>A0AAW0X4J9_CHEQU</name>
<protein>
    <recommendedName>
        <fullName evidence="5">Serpin domain-containing protein</fullName>
    </recommendedName>
</protein>
<dbReference type="EMBL" id="JARKIK010000037">
    <property type="protein sequence ID" value="KAK8739425.1"/>
    <property type="molecule type" value="Genomic_DNA"/>
</dbReference>
<sequence>RMSRLSLSAVFFMVLASVVSPQCISNNDRLSLPLTPDLEHITPFSLDLLKELYPPTATGNFFFSPYSIWNALVLAYFGSAGQTRQQLQDVLRLSDPSNTLATYKALDRLYEKRHANTSEYVIDIANKVYVNKNFNLRVCIRKVLSKEVQNVDFTKGNEAAGTINKFVSQKTRGKIPTVVSGRDVQSASMVLINAAYFKGLWKTAFKPKDTLKKEFYPVPDKTISVDMM</sequence>
<dbReference type="Gene3D" id="3.30.497.10">
    <property type="entry name" value="Antithrombin, subunit I, domain 2"/>
    <property type="match status" value="1"/>
</dbReference>
<evidence type="ECO:0000313" key="6">
    <source>
        <dbReference type="EMBL" id="KAK8739425.1"/>
    </source>
</evidence>
<dbReference type="SUPFAM" id="SSF56574">
    <property type="entry name" value="Serpins"/>
    <property type="match status" value="1"/>
</dbReference>
<dbReference type="GO" id="GO:0004867">
    <property type="term" value="F:serine-type endopeptidase inhibitor activity"/>
    <property type="evidence" value="ECO:0007669"/>
    <property type="project" value="UniProtKB-KW"/>
</dbReference>
<dbReference type="AlphaFoldDB" id="A0AAW0X4J9"/>
<dbReference type="InterPro" id="IPR036186">
    <property type="entry name" value="Serpin_sf"/>
</dbReference>
<evidence type="ECO:0000259" key="5">
    <source>
        <dbReference type="SMART" id="SM00093"/>
    </source>
</evidence>
<gene>
    <name evidence="6" type="ORF">OTU49_003631</name>
</gene>
<evidence type="ECO:0000256" key="1">
    <source>
        <dbReference type="ARBA" id="ARBA00022690"/>
    </source>
</evidence>
<dbReference type="InterPro" id="IPR042178">
    <property type="entry name" value="Serpin_sf_1"/>
</dbReference>
<evidence type="ECO:0000256" key="3">
    <source>
        <dbReference type="RuleBase" id="RU000411"/>
    </source>
</evidence>
<comment type="similarity">
    <text evidence="3">Belongs to the serpin family.</text>
</comment>
<accession>A0AAW0X4J9</accession>
<dbReference type="Pfam" id="PF00079">
    <property type="entry name" value="Serpin"/>
    <property type="match status" value="1"/>
</dbReference>
<keyword evidence="4" id="KW-0732">Signal</keyword>